<feature type="chain" id="PRO_5046284445" evidence="1">
    <location>
        <begin position="21"/>
        <end position="223"/>
    </location>
</feature>
<accession>A0ABW9JAV3</accession>
<keyword evidence="3" id="KW-1185">Reference proteome</keyword>
<dbReference type="RefSeq" id="WP_138724757.1">
    <property type="nucleotide sequence ID" value="NZ_SSHJ02000010.1"/>
</dbReference>
<protein>
    <submittedName>
        <fullName evidence="2">Uncharacterized protein</fullName>
    </submittedName>
</protein>
<gene>
    <name evidence="2" type="ORF">E6A44_018965</name>
</gene>
<evidence type="ECO:0000313" key="3">
    <source>
        <dbReference type="Proteomes" id="UP001517247"/>
    </source>
</evidence>
<evidence type="ECO:0000313" key="2">
    <source>
        <dbReference type="EMBL" id="MFN0257673.1"/>
    </source>
</evidence>
<dbReference type="Proteomes" id="UP001517247">
    <property type="component" value="Unassembled WGS sequence"/>
</dbReference>
<keyword evidence="1" id="KW-0732">Signal</keyword>
<feature type="signal peptide" evidence="1">
    <location>
        <begin position="1"/>
        <end position="20"/>
    </location>
</feature>
<dbReference type="EMBL" id="SSHJ02000010">
    <property type="protein sequence ID" value="MFN0257673.1"/>
    <property type="molecule type" value="Genomic_DNA"/>
</dbReference>
<proteinExistence type="predicted"/>
<evidence type="ECO:0000256" key="1">
    <source>
        <dbReference type="SAM" id="SignalP"/>
    </source>
</evidence>
<reference evidence="2 3" key="1">
    <citation type="submission" date="2024-12" db="EMBL/GenBank/DDBJ databases">
        <authorList>
            <person name="Hu S."/>
        </authorList>
    </citation>
    <scope>NUCLEOTIDE SEQUENCE [LARGE SCALE GENOMIC DNA]</scope>
    <source>
        <strain evidence="2 3">THG-T11</strain>
    </source>
</reference>
<comment type="caution">
    <text evidence="2">The sequence shown here is derived from an EMBL/GenBank/DDBJ whole genome shotgun (WGS) entry which is preliminary data.</text>
</comment>
<name>A0ABW9JAV3_9SPHI</name>
<organism evidence="2 3">
    <name type="scientific">Pedobacter ureilyticus</name>
    <dbReference type="NCBI Taxonomy" id="1393051"/>
    <lineage>
        <taxon>Bacteria</taxon>
        <taxon>Pseudomonadati</taxon>
        <taxon>Bacteroidota</taxon>
        <taxon>Sphingobacteriia</taxon>
        <taxon>Sphingobacteriales</taxon>
        <taxon>Sphingobacteriaceae</taxon>
        <taxon>Pedobacter</taxon>
    </lineage>
</organism>
<sequence>MKKFILANMLMYLFFNTVLAQDLPKCLNSLNKTTKLTTIKFEKVLKLSGERTVYKFSVRSSPKCMDCTNGSLFYDDQCNLIASFEMGRTAYGYVEYGYKASELGYTDFPNLKYGNKKGLLPNCVISAINKPDSLVKAGVIRLLQVRMKDKVLYCFEKALDPKLKNCIDCAKQMDFINEHCKLETSFSVGGIAGFKGSNGYSATDYQRKEILNTIWKASTTSIK</sequence>